<dbReference type="GO" id="GO:0008270">
    <property type="term" value="F:zinc ion binding"/>
    <property type="evidence" value="ECO:0007669"/>
    <property type="project" value="UniProtKB-KW"/>
</dbReference>
<dbReference type="SMART" id="SM00910">
    <property type="entry name" value="HIRAN"/>
    <property type="match status" value="1"/>
</dbReference>
<dbReference type="GO" id="GO:0005524">
    <property type="term" value="F:ATP binding"/>
    <property type="evidence" value="ECO:0007669"/>
    <property type="project" value="UniProtKB-KW"/>
</dbReference>
<dbReference type="AlphaFoldDB" id="A0A427Y8K0"/>
<dbReference type="PANTHER" id="PTHR45626:SF22">
    <property type="entry name" value="DNA REPAIR PROTEIN RAD5"/>
    <property type="match status" value="1"/>
</dbReference>
<dbReference type="SMART" id="SM00487">
    <property type="entry name" value="DEXDc"/>
    <property type="match status" value="1"/>
</dbReference>
<dbReference type="InterPro" id="IPR049730">
    <property type="entry name" value="SNF2/RAD54-like_C"/>
</dbReference>
<dbReference type="Pfam" id="PF00176">
    <property type="entry name" value="SNF2-rel_dom"/>
    <property type="match status" value="1"/>
</dbReference>
<dbReference type="InterPro" id="IPR038718">
    <property type="entry name" value="SNF2-like_sf"/>
</dbReference>
<dbReference type="Gene3D" id="3.40.50.300">
    <property type="entry name" value="P-loop containing nucleotide triphosphate hydrolases"/>
    <property type="match status" value="2"/>
</dbReference>
<feature type="compositionally biased region" description="Polar residues" evidence="9">
    <location>
        <begin position="49"/>
        <end position="84"/>
    </location>
</feature>
<evidence type="ECO:0000256" key="2">
    <source>
        <dbReference type="ARBA" id="ARBA00022723"/>
    </source>
</evidence>
<feature type="compositionally biased region" description="Low complexity" evidence="9">
    <location>
        <begin position="410"/>
        <end position="430"/>
    </location>
</feature>
<evidence type="ECO:0000256" key="3">
    <source>
        <dbReference type="ARBA" id="ARBA00022741"/>
    </source>
</evidence>
<dbReference type="CDD" id="cd18008">
    <property type="entry name" value="DEXDc_SHPRH-like"/>
    <property type="match status" value="1"/>
</dbReference>
<keyword evidence="3" id="KW-0547">Nucleotide-binding</keyword>
<name>A0A427Y8K0_9TREE</name>
<evidence type="ECO:0000256" key="1">
    <source>
        <dbReference type="ARBA" id="ARBA00004123"/>
    </source>
</evidence>
<comment type="caution">
    <text evidence="12">The sequence shown here is derived from an EMBL/GenBank/DDBJ whole genome shotgun (WGS) entry which is preliminary data.</text>
</comment>
<feature type="domain" description="Helicase C-terminal" evidence="11">
    <location>
        <begin position="1069"/>
        <end position="1216"/>
    </location>
</feature>
<dbReference type="GO" id="GO:0003676">
    <property type="term" value="F:nucleic acid binding"/>
    <property type="evidence" value="ECO:0007669"/>
    <property type="project" value="InterPro"/>
</dbReference>
<organism evidence="12 13">
    <name type="scientific">Saitozyma podzolica</name>
    <dbReference type="NCBI Taxonomy" id="1890683"/>
    <lineage>
        <taxon>Eukaryota</taxon>
        <taxon>Fungi</taxon>
        <taxon>Dikarya</taxon>
        <taxon>Basidiomycota</taxon>
        <taxon>Agaricomycotina</taxon>
        <taxon>Tremellomycetes</taxon>
        <taxon>Tremellales</taxon>
        <taxon>Trimorphomycetaceae</taxon>
        <taxon>Saitozyma</taxon>
    </lineage>
</organism>
<dbReference type="OrthoDB" id="448448at2759"/>
<dbReference type="EMBL" id="RSCD01000017">
    <property type="protein sequence ID" value="RSH87436.1"/>
    <property type="molecule type" value="Genomic_DNA"/>
</dbReference>
<gene>
    <name evidence="12" type="primary">RAD5</name>
    <name evidence="12" type="ORF">EHS25_003346</name>
</gene>
<dbReference type="PANTHER" id="PTHR45626">
    <property type="entry name" value="TRANSCRIPTION TERMINATION FACTOR 2-RELATED"/>
    <property type="match status" value="1"/>
</dbReference>
<dbReference type="GO" id="GO:0005634">
    <property type="term" value="C:nucleus"/>
    <property type="evidence" value="ECO:0007669"/>
    <property type="project" value="UniProtKB-SubCell"/>
</dbReference>
<evidence type="ECO:0000256" key="8">
    <source>
        <dbReference type="ARBA" id="ARBA00023242"/>
    </source>
</evidence>
<keyword evidence="4" id="KW-0863">Zinc-finger</keyword>
<evidence type="ECO:0000256" key="7">
    <source>
        <dbReference type="ARBA" id="ARBA00022840"/>
    </source>
</evidence>
<dbReference type="STRING" id="1890683.A0A427Y8K0"/>
<dbReference type="Pfam" id="PF00271">
    <property type="entry name" value="Helicase_C"/>
    <property type="match status" value="1"/>
</dbReference>
<feature type="region of interest" description="Disordered" evidence="9">
    <location>
        <begin position="403"/>
        <end position="458"/>
    </location>
</feature>
<dbReference type="InterPro" id="IPR027417">
    <property type="entry name" value="P-loop_NTPase"/>
</dbReference>
<reference evidence="12 13" key="1">
    <citation type="submission" date="2018-11" db="EMBL/GenBank/DDBJ databases">
        <title>Genome sequence of Saitozyma podzolica DSM 27192.</title>
        <authorList>
            <person name="Aliyu H."/>
            <person name="Gorte O."/>
            <person name="Ochsenreither K."/>
        </authorList>
    </citation>
    <scope>NUCLEOTIDE SEQUENCE [LARGE SCALE GENOMIC DNA]</scope>
    <source>
        <strain evidence="12 13">DSM 27192</strain>
    </source>
</reference>
<feature type="region of interest" description="Disordered" evidence="9">
    <location>
        <begin position="340"/>
        <end position="360"/>
    </location>
</feature>
<dbReference type="InterPro" id="IPR014905">
    <property type="entry name" value="HIRAN"/>
</dbReference>
<sequence length="1243" mass="137878">MSPSPSPLPLVAPVGAAKAEPDLFFPASDSEDEHDKEDGDEGEILAVVPSSTVRDVPSSSTVRREMGSSSAVQAQPQLQTSFDSTLVAPSDEPIPFFASQDSDILPVSPVSSKPKPRPRPRPSPSHSSRSSPAPSALEVPSAGPSRKRSSPAPPARSPSVSIPEGFTGGYLGEFVCEGWSLSKGKGYCSPGSKIVFERPKPPKTVEDEARSLARSKEKVGPARLVNGKVVHAKGKPVAGKQMTLGAMGMSKKAPPPPVKKGPVKAQVDQIIRFRNERGFEVGRLSVTEAGFLVHLLDTGIISLQGHVIDCPQVLSTGSTILLNVKVYLARAAFEKVEKDGRGEQRSFWQEQKETGEEEAMRKRKDALGLLFGRIGVKPLRSNALLLAQKKNGRAVINETSLKHFDSNGGKLPSSALARRSASPSKSSSSGKGKEKGSARNSDDEEEDSGDEAEKLNDEQMNELDQIYRKAQQGDTRLDEMDPPDTFLYMLRPYQKQALTWMNAREAGDETVRDQGLHPLWEEYAFKKEHKEGEPIEVEDDDDWIDPSRKFYWNPYSGELSLTFPTSNTKAKGGILADAMGMGKTCMMASLMHLNREGDAPPEMPAAADAEAEDEQLAKRPKFKQVTLSNQWRAIPTAVKTVNKPPSSTLVVCPVSLASQWHEELQKMSDKGSMTSFMWYGNDRTDIEKLLAQEGRKKVDVIITSYGTLASEFQKWRKTKDKPSYEGGSIYDHEFLRIVLDEAHNIKNRTALVSKACYELKGQRRWALTGTPIVNRLDDLYSLLHFLRLEPWGHYSFFRSFVTVPFLNQDSKALNVVQYILESCLLRREKSMRDKDGRLIVDLPPKTVDLQVLDFSRPERQIYKHLEDRAKRRFIQLDAEGRAMSNYTSILAMLMKLRQCVDHPLLVLSKAAEEDEQGDRLLDPDTGDAQGSLKEMIALYAGGLQADSEGHVPHDSSYALQVLKEIGEAEGTSECPICTSEIFDEDCIVDYIGNCEDQNKPANCPMCDKGPYKMSDLRSVQRRRKRINPITGAFTDDDGHPVLASQGETAVTIGKVDLVSSTKLRALVRKLDQMRIEEPEVKALVFSQFTSFLDLIETTLTKEGYRWLRFDGSMSQAQRAATIEQFGKKTREPLILLISLKAGGVGLNLTMANHVFMMDTWWNEAIEQQAIDRVHRLGQNKPVFVTRYIIKGTVEKRIMKIQRSKTALVNASLAGGASKDKAASLADIKKIFGLDEDDSEDEVY</sequence>
<dbReference type="GO" id="GO:0016818">
    <property type="term" value="F:hydrolase activity, acting on acid anhydrides, in phosphorus-containing anhydrides"/>
    <property type="evidence" value="ECO:0007669"/>
    <property type="project" value="InterPro"/>
</dbReference>
<feature type="compositionally biased region" description="Basic and acidic residues" evidence="9">
    <location>
        <begin position="431"/>
        <end position="441"/>
    </location>
</feature>
<dbReference type="InterPro" id="IPR014001">
    <property type="entry name" value="Helicase_ATP-bd"/>
</dbReference>
<feature type="region of interest" description="Disordered" evidence="9">
    <location>
        <begin position="21"/>
        <end position="163"/>
    </location>
</feature>
<evidence type="ECO:0000313" key="12">
    <source>
        <dbReference type="EMBL" id="RSH87436.1"/>
    </source>
</evidence>
<comment type="subcellular location">
    <subcellularLocation>
        <location evidence="1">Nucleus</location>
    </subcellularLocation>
</comment>
<dbReference type="Gene3D" id="3.40.50.10810">
    <property type="entry name" value="Tandem AAA-ATPase domain"/>
    <property type="match status" value="1"/>
</dbReference>
<evidence type="ECO:0000256" key="4">
    <source>
        <dbReference type="ARBA" id="ARBA00022771"/>
    </source>
</evidence>
<dbReference type="GO" id="GO:0004386">
    <property type="term" value="F:helicase activity"/>
    <property type="evidence" value="ECO:0007669"/>
    <property type="project" value="UniProtKB-KW"/>
</dbReference>
<dbReference type="PROSITE" id="PS51192">
    <property type="entry name" value="HELICASE_ATP_BIND_1"/>
    <property type="match status" value="1"/>
</dbReference>
<dbReference type="CDD" id="cd18793">
    <property type="entry name" value="SF2_C_SNF"/>
    <property type="match status" value="1"/>
</dbReference>
<keyword evidence="6" id="KW-0862">Zinc</keyword>
<keyword evidence="13" id="KW-1185">Reference proteome</keyword>
<evidence type="ECO:0000256" key="5">
    <source>
        <dbReference type="ARBA" id="ARBA00022801"/>
    </source>
</evidence>
<proteinExistence type="predicted"/>
<feature type="compositionally biased region" description="Acidic residues" evidence="9">
    <location>
        <begin position="29"/>
        <end position="43"/>
    </location>
</feature>
<dbReference type="GO" id="GO:0008094">
    <property type="term" value="F:ATP-dependent activity, acting on DNA"/>
    <property type="evidence" value="ECO:0007669"/>
    <property type="project" value="TreeGrafter"/>
</dbReference>
<dbReference type="SUPFAM" id="SSF52540">
    <property type="entry name" value="P-loop containing nucleoside triphosphate hydrolases"/>
    <property type="match status" value="2"/>
</dbReference>
<feature type="domain" description="Helicase ATP-binding" evidence="10">
    <location>
        <begin position="564"/>
        <end position="789"/>
    </location>
</feature>
<evidence type="ECO:0000259" key="10">
    <source>
        <dbReference type="PROSITE" id="PS51192"/>
    </source>
</evidence>
<dbReference type="Proteomes" id="UP000279259">
    <property type="component" value="Unassembled WGS sequence"/>
</dbReference>
<keyword evidence="7" id="KW-0067">ATP-binding</keyword>
<dbReference type="InterPro" id="IPR000330">
    <property type="entry name" value="SNF2_N"/>
</dbReference>
<dbReference type="Pfam" id="PF08797">
    <property type="entry name" value="HIRAN"/>
    <property type="match status" value="1"/>
</dbReference>
<evidence type="ECO:0000313" key="13">
    <source>
        <dbReference type="Proteomes" id="UP000279259"/>
    </source>
</evidence>
<evidence type="ECO:0000256" key="9">
    <source>
        <dbReference type="SAM" id="MobiDB-lite"/>
    </source>
</evidence>
<keyword evidence="8" id="KW-0539">Nucleus</keyword>
<dbReference type="InterPro" id="IPR050628">
    <property type="entry name" value="SNF2_RAD54_helicase_TF"/>
</dbReference>
<dbReference type="PROSITE" id="PS51194">
    <property type="entry name" value="HELICASE_CTER"/>
    <property type="match status" value="1"/>
</dbReference>
<evidence type="ECO:0000256" key="6">
    <source>
        <dbReference type="ARBA" id="ARBA00022833"/>
    </source>
</evidence>
<accession>A0A427Y8K0</accession>
<dbReference type="GO" id="GO:0006281">
    <property type="term" value="P:DNA repair"/>
    <property type="evidence" value="ECO:0007669"/>
    <property type="project" value="TreeGrafter"/>
</dbReference>
<protein>
    <submittedName>
        <fullName evidence="12">DNA helicase rad5</fullName>
    </submittedName>
</protein>
<dbReference type="SMART" id="SM00490">
    <property type="entry name" value="HELICc"/>
    <property type="match status" value="1"/>
</dbReference>
<keyword evidence="5" id="KW-0378">Hydrolase</keyword>
<evidence type="ECO:0000259" key="11">
    <source>
        <dbReference type="PROSITE" id="PS51194"/>
    </source>
</evidence>
<dbReference type="InterPro" id="IPR001650">
    <property type="entry name" value="Helicase_C-like"/>
</dbReference>
<feature type="compositionally biased region" description="Low complexity" evidence="9">
    <location>
        <begin position="124"/>
        <end position="144"/>
    </location>
</feature>
<keyword evidence="12" id="KW-0347">Helicase</keyword>
<keyword evidence="2" id="KW-0479">Metal-binding</keyword>